<comment type="caution">
    <text evidence="3">The sequence shown here is derived from an EMBL/GenBank/DDBJ whole genome shotgun (WGS) entry which is preliminary data.</text>
</comment>
<keyword evidence="2" id="KW-1133">Transmembrane helix</keyword>
<feature type="transmembrane region" description="Helical" evidence="2">
    <location>
        <begin position="57"/>
        <end position="78"/>
    </location>
</feature>
<organism evidence="3 4">
    <name type="scientific">Harenicola maris</name>
    <dbReference type="NCBI Taxonomy" id="2841044"/>
    <lineage>
        <taxon>Bacteria</taxon>
        <taxon>Pseudomonadati</taxon>
        <taxon>Pseudomonadota</taxon>
        <taxon>Alphaproteobacteria</taxon>
        <taxon>Rhodobacterales</taxon>
        <taxon>Paracoccaceae</taxon>
        <taxon>Harenicola</taxon>
    </lineage>
</organism>
<keyword evidence="2" id="KW-0472">Membrane</keyword>
<evidence type="ECO:0000313" key="4">
    <source>
        <dbReference type="Proteomes" id="UP001315686"/>
    </source>
</evidence>
<name>A0AAP2G6Z9_9RHOB</name>
<keyword evidence="4" id="KW-1185">Reference proteome</keyword>
<proteinExistence type="predicted"/>
<gene>
    <name evidence="3" type="ORF">IV417_03045</name>
</gene>
<dbReference type="AlphaFoldDB" id="A0AAP2G6Z9"/>
<dbReference type="RefSeq" id="WP_327792556.1">
    <property type="nucleotide sequence ID" value="NZ_JADQAZ010000001.1"/>
</dbReference>
<protein>
    <submittedName>
        <fullName evidence="3">DNA repair protein</fullName>
    </submittedName>
</protein>
<sequence>MSVTESVSGAMRSLSLVLIVAAALAVTGATLLAAFGVLPWLTINAFYGEEALPNAGMYAQIGLTILAIALCFFVPANARMMRLEKTHRDFSLSMQDIAQAYQICHAGDRAGAFTLSSEFDSVRERMAYLRDHPDLRTLEPAVLEVAAQMSHESRDLGEIYSDERMARARLFLRQRQQEIDTFSERMAMAKQTISEVRRWTQQIHVEEAVQATQLERLEKDLMEVLPGLGFEIDGDIVVETKEPLKRDRAEPRDDKVVPIAAKPTGKSTGKPAGGSTETASQGTPAARPSTAKPAE</sequence>
<accession>A0AAP2G6Z9</accession>
<keyword evidence="2" id="KW-0812">Transmembrane</keyword>
<feature type="compositionally biased region" description="Basic and acidic residues" evidence="1">
    <location>
        <begin position="243"/>
        <end position="256"/>
    </location>
</feature>
<reference evidence="3 4" key="1">
    <citation type="journal article" date="2021" name="Arch. Microbiol.">
        <title>Harenicola maris gen. nov., sp. nov. isolated from the Sea of Japan shallow sediments.</title>
        <authorList>
            <person name="Romanenko L.A."/>
            <person name="Kurilenko V.V."/>
            <person name="Chernysheva N.Y."/>
            <person name="Tekutyeva L.A."/>
            <person name="Velansky P.V."/>
            <person name="Svetashev V.I."/>
            <person name="Isaeva M.P."/>
        </authorList>
    </citation>
    <scope>NUCLEOTIDE SEQUENCE [LARGE SCALE GENOMIC DNA]</scope>
    <source>
        <strain evidence="3 4">KMM 3653</strain>
    </source>
</reference>
<feature type="region of interest" description="Disordered" evidence="1">
    <location>
        <begin position="243"/>
        <end position="295"/>
    </location>
</feature>
<evidence type="ECO:0000256" key="1">
    <source>
        <dbReference type="SAM" id="MobiDB-lite"/>
    </source>
</evidence>
<dbReference type="Proteomes" id="UP001315686">
    <property type="component" value="Unassembled WGS sequence"/>
</dbReference>
<evidence type="ECO:0000313" key="3">
    <source>
        <dbReference type="EMBL" id="MBT0956352.1"/>
    </source>
</evidence>
<evidence type="ECO:0000256" key="2">
    <source>
        <dbReference type="SAM" id="Phobius"/>
    </source>
</evidence>
<dbReference type="EMBL" id="JADQAZ010000001">
    <property type="protein sequence ID" value="MBT0956352.1"/>
    <property type="molecule type" value="Genomic_DNA"/>
</dbReference>